<keyword evidence="2" id="KW-0812">Transmembrane</keyword>
<evidence type="ECO:0000313" key="4">
    <source>
        <dbReference type="EMBL" id="GHB95284.1"/>
    </source>
</evidence>
<reference evidence="4" key="1">
    <citation type="journal article" date="2014" name="Int. J. Syst. Evol. Microbiol.">
        <title>Complete genome sequence of Corynebacterium casei LMG S-19264T (=DSM 44701T), isolated from a smear-ripened cheese.</title>
        <authorList>
            <consortium name="US DOE Joint Genome Institute (JGI-PGF)"/>
            <person name="Walter F."/>
            <person name="Albersmeier A."/>
            <person name="Kalinowski J."/>
            <person name="Ruckert C."/>
        </authorList>
    </citation>
    <scope>NUCLEOTIDE SEQUENCE</scope>
    <source>
        <strain evidence="4">KCTC 12870</strain>
    </source>
</reference>
<dbReference type="PANTHER" id="PTHR43630">
    <property type="entry name" value="POLY-BETA-1,6-N-ACETYL-D-GLUCOSAMINE SYNTHASE"/>
    <property type="match status" value="1"/>
</dbReference>
<dbReference type="SUPFAM" id="SSF53448">
    <property type="entry name" value="Nucleotide-diphospho-sugar transferases"/>
    <property type="match status" value="1"/>
</dbReference>
<evidence type="ECO:0000256" key="2">
    <source>
        <dbReference type="SAM" id="Phobius"/>
    </source>
</evidence>
<accession>A0A8J3DAI8</accession>
<dbReference type="Gene3D" id="3.90.550.10">
    <property type="entry name" value="Spore Coat Polysaccharide Biosynthesis Protein SpsA, Chain A"/>
    <property type="match status" value="1"/>
</dbReference>
<gene>
    <name evidence="4" type="ORF">GCM10007047_08720</name>
</gene>
<dbReference type="InterPro" id="IPR001173">
    <property type="entry name" value="Glyco_trans_2-like"/>
</dbReference>
<keyword evidence="5" id="KW-1185">Reference proteome</keyword>
<evidence type="ECO:0000256" key="1">
    <source>
        <dbReference type="ARBA" id="ARBA00038494"/>
    </source>
</evidence>
<evidence type="ECO:0000313" key="5">
    <source>
        <dbReference type="Proteomes" id="UP000642829"/>
    </source>
</evidence>
<evidence type="ECO:0000259" key="3">
    <source>
        <dbReference type="Pfam" id="PF00535"/>
    </source>
</evidence>
<keyword evidence="4" id="KW-0808">Transferase</keyword>
<proteinExistence type="inferred from homology"/>
<organism evidence="4 5">
    <name type="scientific">Cerasicoccus arenae</name>
    <dbReference type="NCBI Taxonomy" id="424488"/>
    <lineage>
        <taxon>Bacteria</taxon>
        <taxon>Pseudomonadati</taxon>
        <taxon>Verrucomicrobiota</taxon>
        <taxon>Opitutia</taxon>
        <taxon>Puniceicoccales</taxon>
        <taxon>Cerasicoccaceae</taxon>
        <taxon>Cerasicoccus</taxon>
    </lineage>
</organism>
<protein>
    <submittedName>
        <fullName evidence="4">Glycosyl transferase</fullName>
    </submittedName>
</protein>
<keyword evidence="2" id="KW-1133">Transmembrane helix</keyword>
<comment type="caution">
    <text evidence="4">The sequence shown here is derived from an EMBL/GenBank/DDBJ whole genome shotgun (WGS) entry which is preliminary data.</text>
</comment>
<keyword evidence="2" id="KW-0472">Membrane</keyword>
<name>A0A8J3DAI8_9BACT</name>
<dbReference type="AlphaFoldDB" id="A0A8J3DAI8"/>
<dbReference type="Proteomes" id="UP000642829">
    <property type="component" value="Unassembled WGS sequence"/>
</dbReference>
<dbReference type="Pfam" id="PF00535">
    <property type="entry name" value="Glycos_transf_2"/>
    <property type="match status" value="1"/>
</dbReference>
<reference evidence="4" key="2">
    <citation type="submission" date="2020-09" db="EMBL/GenBank/DDBJ databases">
        <authorList>
            <person name="Sun Q."/>
            <person name="Kim S."/>
        </authorList>
    </citation>
    <scope>NUCLEOTIDE SEQUENCE</scope>
    <source>
        <strain evidence="4">KCTC 12870</strain>
    </source>
</reference>
<dbReference type="PANTHER" id="PTHR43630:SF2">
    <property type="entry name" value="GLYCOSYLTRANSFERASE"/>
    <property type="match status" value="1"/>
</dbReference>
<sequence>MSGLLDLTIVLPVRNEAENLGAALQSIGSDLAQAIVVVDSNSEDDTVKIAQEHGAHVINFQWNGQFPKKRNWFLREHKPKTKWVLFLDADEWLTEEFKTELRAALADTPHVGFWLNYSIYFLGQPLKGGYPLRKLALFRVGSGEYERIDEAQWSALDMEIHEHPVLDGSTGVIHAKIDHRDMRGPEHWARKHTEYASWEAKRYMALANDPAAKHQWSHPQKIKYRLMGTPLLAPIFFLGCLFAMGGWRDGKRGVMWARLKAGYFAQVYTRIQQERQKLAKAEN</sequence>
<feature type="domain" description="Glycosyltransferase 2-like" evidence="3">
    <location>
        <begin position="8"/>
        <end position="123"/>
    </location>
</feature>
<dbReference type="InterPro" id="IPR029044">
    <property type="entry name" value="Nucleotide-diphossugar_trans"/>
</dbReference>
<dbReference type="CDD" id="cd02511">
    <property type="entry name" value="Beta4Glucosyltransferase"/>
    <property type="match status" value="1"/>
</dbReference>
<feature type="transmembrane region" description="Helical" evidence="2">
    <location>
        <begin position="227"/>
        <end position="247"/>
    </location>
</feature>
<dbReference type="EMBL" id="BMXG01000004">
    <property type="protein sequence ID" value="GHB95284.1"/>
    <property type="molecule type" value="Genomic_DNA"/>
</dbReference>
<dbReference type="GO" id="GO:0016740">
    <property type="term" value="F:transferase activity"/>
    <property type="evidence" value="ECO:0007669"/>
    <property type="project" value="UniProtKB-KW"/>
</dbReference>
<dbReference type="RefSeq" id="WP_189512248.1">
    <property type="nucleotide sequence ID" value="NZ_BMXG01000004.1"/>
</dbReference>
<comment type="similarity">
    <text evidence="1">Belongs to the glycosyltransferase 2 family. WaaE/KdtX subfamily.</text>
</comment>